<dbReference type="Proteomes" id="UP000648663">
    <property type="component" value="Unassembled WGS sequence"/>
</dbReference>
<evidence type="ECO:0000313" key="2">
    <source>
        <dbReference type="EMBL" id="GGL48886.1"/>
    </source>
</evidence>
<protein>
    <submittedName>
        <fullName evidence="2">Uncharacterized protein</fullName>
    </submittedName>
</protein>
<proteinExistence type="predicted"/>
<reference evidence="3" key="1">
    <citation type="journal article" date="2019" name="Int. J. Syst. Evol. Microbiol.">
        <title>The Global Catalogue of Microorganisms (GCM) 10K type strain sequencing project: providing services to taxonomists for standard genome sequencing and annotation.</title>
        <authorList>
            <consortium name="The Broad Institute Genomics Platform"/>
            <consortium name="The Broad Institute Genome Sequencing Center for Infectious Disease"/>
            <person name="Wu L."/>
            <person name="Ma J."/>
        </authorList>
    </citation>
    <scope>NUCLEOTIDE SEQUENCE [LARGE SCALE GENOMIC DNA]</scope>
    <source>
        <strain evidence="3">CGMCC 4.5581</strain>
    </source>
</reference>
<evidence type="ECO:0000256" key="1">
    <source>
        <dbReference type="SAM" id="MobiDB-lite"/>
    </source>
</evidence>
<gene>
    <name evidence="2" type="ORF">GCM10011589_01700</name>
</gene>
<organism evidence="2 3">
    <name type="scientific">Modestobacter marinus</name>
    <dbReference type="NCBI Taxonomy" id="477641"/>
    <lineage>
        <taxon>Bacteria</taxon>
        <taxon>Bacillati</taxon>
        <taxon>Actinomycetota</taxon>
        <taxon>Actinomycetes</taxon>
        <taxon>Geodermatophilales</taxon>
        <taxon>Geodermatophilaceae</taxon>
        <taxon>Modestobacter</taxon>
    </lineage>
</organism>
<sequence length="81" mass="8520">MLEGLEGDQSAPIDQVVPHRPTPSPHQTTLGRAFVVLTAPHSVQGDWAASAGKRPRRAMRCCEGSTAGHGPYRTGGLMSAV</sequence>
<feature type="region of interest" description="Disordered" evidence="1">
    <location>
        <begin position="1"/>
        <end position="27"/>
    </location>
</feature>
<name>A0ABQ2FS94_9ACTN</name>
<comment type="caution">
    <text evidence="2">The sequence shown here is derived from an EMBL/GenBank/DDBJ whole genome shotgun (WGS) entry which is preliminary data.</text>
</comment>
<accession>A0ABQ2FS94</accession>
<dbReference type="EMBL" id="BMMI01000001">
    <property type="protein sequence ID" value="GGL48886.1"/>
    <property type="molecule type" value="Genomic_DNA"/>
</dbReference>
<evidence type="ECO:0000313" key="3">
    <source>
        <dbReference type="Proteomes" id="UP000648663"/>
    </source>
</evidence>
<keyword evidence="3" id="KW-1185">Reference proteome</keyword>